<dbReference type="GO" id="GO:0016740">
    <property type="term" value="F:transferase activity"/>
    <property type="evidence" value="ECO:0007669"/>
    <property type="project" value="UniProtKB-KW"/>
</dbReference>
<reference evidence="6" key="1">
    <citation type="submission" date="2022-12" db="EMBL/GenBank/DDBJ databases">
        <title>Draft genome assemblies for two species of Escallonia (Escalloniales).</title>
        <authorList>
            <person name="Chanderbali A."/>
            <person name="Dervinis C."/>
            <person name="Anghel I."/>
            <person name="Soltis D."/>
            <person name="Soltis P."/>
            <person name="Zapata F."/>
        </authorList>
    </citation>
    <scope>NUCLEOTIDE SEQUENCE</scope>
    <source>
        <strain evidence="6">UCBG92.1500</strain>
        <tissue evidence="6">Leaf</tissue>
    </source>
</reference>
<dbReference type="Gene3D" id="3.40.640.10">
    <property type="entry name" value="Type I PLP-dependent aspartate aminotransferase-like (Major domain)"/>
    <property type="match status" value="1"/>
</dbReference>
<dbReference type="EMBL" id="JAVXUO010000180">
    <property type="protein sequence ID" value="KAK2994668.1"/>
    <property type="molecule type" value="Genomic_DNA"/>
</dbReference>
<comment type="cofactor">
    <cofactor evidence="1">
        <name>pyridoxal 5'-phosphate</name>
        <dbReference type="ChEBI" id="CHEBI:597326"/>
    </cofactor>
</comment>
<keyword evidence="7" id="KW-1185">Reference proteome</keyword>
<protein>
    <recommendedName>
        <fullName evidence="5">Aminotransferase class I/classII large domain-containing protein</fullName>
    </recommendedName>
</protein>
<dbReference type="InterPro" id="IPR050087">
    <property type="entry name" value="AON_synthase_class-II"/>
</dbReference>
<name>A0AA88RRD3_9ASTE</name>
<accession>A0AA88RRD3</accession>
<evidence type="ECO:0000313" key="7">
    <source>
        <dbReference type="Proteomes" id="UP001187471"/>
    </source>
</evidence>
<dbReference type="SUPFAM" id="SSF53383">
    <property type="entry name" value="PLP-dependent transferases"/>
    <property type="match status" value="1"/>
</dbReference>
<organism evidence="6 7">
    <name type="scientific">Escallonia rubra</name>
    <dbReference type="NCBI Taxonomy" id="112253"/>
    <lineage>
        <taxon>Eukaryota</taxon>
        <taxon>Viridiplantae</taxon>
        <taxon>Streptophyta</taxon>
        <taxon>Embryophyta</taxon>
        <taxon>Tracheophyta</taxon>
        <taxon>Spermatophyta</taxon>
        <taxon>Magnoliopsida</taxon>
        <taxon>eudicotyledons</taxon>
        <taxon>Gunneridae</taxon>
        <taxon>Pentapetalae</taxon>
        <taxon>asterids</taxon>
        <taxon>campanulids</taxon>
        <taxon>Escalloniales</taxon>
        <taxon>Escalloniaceae</taxon>
        <taxon>Escallonia</taxon>
    </lineage>
</organism>
<keyword evidence="3" id="KW-0808">Transferase</keyword>
<evidence type="ECO:0000256" key="3">
    <source>
        <dbReference type="ARBA" id="ARBA00022679"/>
    </source>
</evidence>
<proteinExistence type="inferred from homology"/>
<sequence>MELSSWDKWVEQALSRLESLKVIRSLRPIHLPTPNNSKNSLNSDALEVFDGLRHWDRASVEVEIADSTYQRWVQDIPCSGDDLVCAKAEADNEAGVRTQEFKKLLIFSGNDYLGLSSHPTVVKSAAKAVQEHGMGPRGSALICGYTNYHRLLESCLADLKKKEDCLLCPTGFSANMAFMTAVGNIGSLSAAGEKPSKDESVAIFSDALNHASIIDGIRLAERQQRVQVLVYRHCDMSHLNALLSSTPAKKKIVVTDSLFSMDGDFAPMVELVRLRRKHGFLLVIDDAHGTLVCGKNGGGVGEEFNCETDIDICIGTLSKAAGCHGGFIACRLVSSRKNIKHVDDVATSIYLPPCYSHMLKSGFHVTAIRPPTVPPNLCRLRVTLSAAHTTEDLRKLTAALAQCINFSDSGLHCTNGNARL</sequence>
<dbReference type="InterPro" id="IPR015422">
    <property type="entry name" value="PyrdxlP-dep_Trfase_small"/>
</dbReference>
<dbReference type="PANTHER" id="PTHR13693">
    <property type="entry name" value="CLASS II AMINOTRANSFERASE/8-AMINO-7-OXONONANOATE SYNTHASE"/>
    <property type="match status" value="1"/>
</dbReference>
<comment type="caution">
    <text evidence="6">The sequence shown here is derived from an EMBL/GenBank/DDBJ whole genome shotgun (WGS) entry which is preliminary data.</text>
</comment>
<dbReference type="InterPro" id="IPR015424">
    <property type="entry name" value="PyrdxlP-dep_Trfase"/>
</dbReference>
<dbReference type="InterPro" id="IPR004839">
    <property type="entry name" value="Aminotransferase_I/II_large"/>
</dbReference>
<keyword evidence="4" id="KW-0663">Pyridoxal phosphate</keyword>
<dbReference type="Gene3D" id="3.90.1150.10">
    <property type="entry name" value="Aspartate Aminotransferase, domain 1"/>
    <property type="match status" value="2"/>
</dbReference>
<dbReference type="GO" id="GO:0030170">
    <property type="term" value="F:pyridoxal phosphate binding"/>
    <property type="evidence" value="ECO:0007669"/>
    <property type="project" value="InterPro"/>
</dbReference>
<gene>
    <name evidence="6" type="ORF">RJ640_026147</name>
</gene>
<feature type="domain" description="Aminotransferase class I/classII large" evidence="5">
    <location>
        <begin position="103"/>
        <end position="356"/>
    </location>
</feature>
<dbReference type="GO" id="GO:0009102">
    <property type="term" value="P:biotin biosynthetic process"/>
    <property type="evidence" value="ECO:0007669"/>
    <property type="project" value="TreeGrafter"/>
</dbReference>
<evidence type="ECO:0000256" key="2">
    <source>
        <dbReference type="ARBA" id="ARBA00010008"/>
    </source>
</evidence>
<comment type="similarity">
    <text evidence="2">Belongs to the class-II pyridoxal-phosphate-dependent aminotransferase family. BioF subfamily.</text>
</comment>
<evidence type="ECO:0000313" key="6">
    <source>
        <dbReference type="EMBL" id="KAK2994668.1"/>
    </source>
</evidence>
<dbReference type="InterPro" id="IPR015421">
    <property type="entry name" value="PyrdxlP-dep_Trfase_major"/>
</dbReference>
<dbReference type="PANTHER" id="PTHR13693:SF77">
    <property type="entry name" value="8-AMINO-7-OXONONANOATE SYNTHASE"/>
    <property type="match status" value="1"/>
</dbReference>
<evidence type="ECO:0000256" key="1">
    <source>
        <dbReference type="ARBA" id="ARBA00001933"/>
    </source>
</evidence>
<dbReference type="AlphaFoldDB" id="A0AA88RRD3"/>
<evidence type="ECO:0000256" key="4">
    <source>
        <dbReference type="ARBA" id="ARBA00022898"/>
    </source>
</evidence>
<dbReference type="Pfam" id="PF00155">
    <property type="entry name" value="Aminotran_1_2"/>
    <property type="match status" value="1"/>
</dbReference>
<evidence type="ECO:0000259" key="5">
    <source>
        <dbReference type="Pfam" id="PF00155"/>
    </source>
</evidence>
<dbReference type="Proteomes" id="UP001187471">
    <property type="component" value="Unassembled WGS sequence"/>
</dbReference>